<dbReference type="InterPro" id="IPR050807">
    <property type="entry name" value="TransReg_Diox_bact_type"/>
</dbReference>
<keyword evidence="4" id="KW-1185">Reference proteome</keyword>
<dbReference type="Gene3D" id="1.10.260.40">
    <property type="entry name" value="lambda repressor-like DNA-binding domains"/>
    <property type="match status" value="1"/>
</dbReference>
<proteinExistence type="predicted"/>
<dbReference type="InterPro" id="IPR010982">
    <property type="entry name" value="Lambda_DNA-bd_dom_sf"/>
</dbReference>
<dbReference type="PANTHER" id="PTHR46797">
    <property type="entry name" value="HTH-TYPE TRANSCRIPTIONAL REGULATOR"/>
    <property type="match status" value="1"/>
</dbReference>
<dbReference type="InterPro" id="IPR001387">
    <property type="entry name" value="Cro/C1-type_HTH"/>
</dbReference>
<comment type="caution">
    <text evidence="3">The sequence shown here is derived from an EMBL/GenBank/DDBJ whole genome shotgun (WGS) entry which is preliminary data.</text>
</comment>
<protein>
    <submittedName>
        <fullName evidence="3">Helix-turn-helix transcriptional regulator</fullName>
    </submittedName>
</protein>
<organism evidence="3 4">
    <name type="scientific">Pseudoalteromonas haloplanktis</name>
    <name type="common">Alteromonas haloplanktis</name>
    <dbReference type="NCBI Taxonomy" id="228"/>
    <lineage>
        <taxon>Bacteria</taxon>
        <taxon>Pseudomonadati</taxon>
        <taxon>Pseudomonadota</taxon>
        <taxon>Gammaproteobacteria</taxon>
        <taxon>Alteromonadales</taxon>
        <taxon>Pseudoalteromonadaceae</taxon>
        <taxon>Pseudoalteromonas</taxon>
    </lineage>
</organism>
<dbReference type="CDD" id="cd00093">
    <property type="entry name" value="HTH_XRE"/>
    <property type="match status" value="1"/>
</dbReference>
<keyword evidence="1" id="KW-0238">DNA-binding</keyword>
<dbReference type="Proteomes" id="UP001226574">
    <property type="component" value="Unassembled WGS sequence"/>
</dbReference>
<sequence length="91" mass="9883">MLSIGNAVKECRELKGLSLGQLSELSGVDKSYLSKIENNKRDPSMSSLMSICKGIGIPLSILILLAEETKLDRFSNLTDLLKNTARDVISG</sequence>
<dbReference type="EMBL" id="JAVIFY010000012">
    <property type="protein sequence ID" value="MDQ9093085.1"/>
    <property type="molecule type" value="Genomic_DNA"/>
</dbReference>
<accession>A0ABU1BF93</accession>
<dbReference type="SUPFAM" id="SSF47413">
    <property type="entry name" value="lambda repressor-like DNA-binding domains"/>
    <property type="match status" value="1"/>
</dbReference>
<dbReference type="Pfam" id="PF01381">
    <property type="entry name" value="HTH_3"/>
    <property type="match status" value="1"/>
</dbReference>
<dbReference type="SMART" id="SM00530">
    <property type="entry name" value="HTH_XRE"/>
    <property type="match status" value="1"/>
</dbReference>
<evidence type="ECO:0000259" key="2">
    <source>
        <dbReference type="PROSITE" id="PS50943"/>
    </source>
</evidence>
<evidence type="ECO:0000313" key="3">
    <source>
        <dbReference type="EMBL" id="MDQ9093085.1"/>
    </source>
</evidence>
<dbReference type="PROSITE" id="PS50943">
    <property type="entry name" value="HTH_CROC1"/>
    <property type="match status" value="1"/>
</dbReference>
<name>A0ABU1BF93_PSEHA</name>
<dbReference type="PANTHER" id="PTHR46797:SF1">
    <property type="entry name" value="METHYLPHOSPHONATE SYNTHASE"/>
    <property type="match status" value="1"/>
</dbReference>
<gene>
    <name evidence="3" type="ORF">RC083_16025</name>
</gene>
<evidence type="ECO:0000256" key="1">
    <source>
        <dbReference type="ARBA" id="ARBA00023125"/>
    </source>
</evidence>
<reference evidence="3 4" key="1">
    <citation type="submission" date="2023-08" db="EMBL/GenBank/DDBJ databases">
        <title>Pseudoalteromonas haloplanktis LL1 genome.</title>
        <authorList>
            <person name="Wu S."/>
        </authorList>
    </citation>
    <scope>NUCLEOTIDE SEQUENCE [LARGE SCALE GENOMIC DNA]</scope>
    <source>
        <strain evidence="3 4">LL1</strain>
    </source>
</reference>
<feature type="domain" description="HTH cro/C1-type" evidence="2">
    <location>
        <begin position="8"/>
        <end position="62"/>
    </location>
</feature>
<dbReference type="RefSeq" id="WP_309039375.1">
    <property type="nucleotide sequence ID" value="NZ_JAVIFY010000012.1"/>
</dbReference>
<evidence type="ECO:0000313" key="4">
    <source>
        <dbReference type="Proteomes" id="UP001226574"/>
    </source>
</evidence>